<gene>
    <name evidence="1" type="ORF">S03H2_72434</name>
</gene>
<proteinExistence type="predicted"/>
<evidence type="ECO:0000313" key="1">
    <source>
        <dbReference type="EMBL" id="GAI00510.1"/>
    </source>
</evidence>
<feature type="non-terminal residue" evidence="1">
    <location>
        <position position="1"/>
    </location>
</feature>
<protein>
    <submittedName>
        <fullName evidence="1">Uncharacterized protein</fullName>
    </submittedName>
</protein>
<dbReference type="EMBL" id="BARU01048967">
    <property type="protein sequence ID" value="GAI00510.1"/>
    <property type="molecule type" value="Genomic_DNA"/>
</dbReference>
<reference evidence="1" key="1">
    <citation type="journal article" date="2014" name="Front. Microbiol.">
        <title>High frequency of phylogenetically diverse reductive dehalogenase-homologous genes in deep subseafloor sedimentary metagenomes.</title>
        <authorList>
            <person name="Kawai M."/>
            <person name="Futagami T."/>
            <person name="Toyoda A."/>
            <person name="Takaki Y."/>
            <person name="Nishi S."/>
            <person name="Hori S."/>
            <person name="Arai W."/>
            <person name="Tsubouchi T."/>
            <person name="Morono Y."/>
            <person name="Uchiyama I."/>
            <person name="Ito T."/>
            <person name="Fujiyama A."/>
            <person name="Inagaki F."/>
            <person name="Takami H."/>
        </authorList>
    </citation>
    <scope>NUCLEOTIDE SEQUENCE</scope>
    <source>
        <strain evidence="1">Expedition CK06-06</strain>
    </source>
</reference>
<accession>X1LDN1</accession>
<dbReference type="AlphaFoldDB" id="X1LDN1"/>
<sequence length="33" mass="3725">DIKKNSPELLQCLTDPLKAVMETDISMITQVHL</sequence>
<name>X1LDN1_9ZZZZ</name>
<comment type="caution">
    <text evidence="1">The sequence shown here is derived from an EMBL/GenBank/DDBJ whole genome shotgun (WGS) entry which is preliminary data.</text>
</comment>
<organism evidence="1">
    <name type="scientific">marine sediment metagenome</name>
    <dbReference type="NCBI Taxonomy" id="412755"/>
    <lineage>
        <taxon>unclassified sequences</taxon>
        <taxon>metagenomes</taxon>
        <taxon>ecological metagenomes</taxon>
    </lineage>
</organism>